<feature type="signal peptide" evidence="8">
    <location>
        <begin position="1"/>
        <end position="19"/>
    </location>
</feature>
<dbReference type="AlphaFoldDB" id="A0A498CL16"/>
<dbReference type="EMBL" id="RCHT01000048">
    <property type="protein sequence ID" value="RLL07167.1"/>
    <property type="molecule type" value="Genomic_DNA"/>
</dbReference>
<keyword evidence="11" id="KW-1185">Reference proteome</keyword>
<keyword evidence="5" id="KW-0472">Membrane</keyword>
<name>A0A498CL16_9FIRM</name>
<evidence type="ECO:0000313" key="11">
    <source>
        <dbReference type="Proteomes" id="UP000276301"/>
    </source>
</evidence>
<evidence type="ECO:0000313" key="10">
    <source>
        <dbReference type="EMBL" id="RLL07167.1"/>
    </source>
</evidence>
<dbReference type="SUPFAM" id="SSF53822">
    <property type="entry name" value="Periplasmic binding protein-like I"/>
    <property type="match status" value="1"/>
</dbReference>
<protein>
    <submittedName>
        <fullName evidence="10">BMP family ABC transporter substrate-binding protein</fullName>
    </submittedName>
</protein>
<gene>
    <name evidence="10" type="ORF">D4A47_13305</name>
</gene>
<keyword evidence="3" id="KW-1003">Cell membrane</keyword>
<reference evidence="10 11" key="1">
    <citation type="submission" date="2018-10" db="EMBL/GenBank/DDBJ databases">
        <title>Anaerotruncus faecis sp. nov., isolated from human feces.</title>
        <authorList>
            <person name="Wang Y.-J."/>
        </authorList>
    </citation>
    <scope>NUCLEOTIDE SEQUENCE [LARGE SCALE GENOMIC DNA]</scope>
    <source>
        <strain evidence="10 11">22A2-44</strain>
    </source>
</reference>
<feature type="domain" description="ABC transporter substrate-binding protein PnrA-like" evidence="9">
    <location>
        <begin position="67"/>
        <end position="358"/>
    </location>
</feature>
<dbReference type="InterPro" id="IPR028082">
    <property type="entry name" value="Peripla_BP_I"/>
</dbReference>
<feature type="compositionally biased region" description="Low complexity" evidence="7">
    <location>
        <begin position="32"/>
        <end position="59"/>
    </location>
</feature>
<comment type="caution">
    <text evidence="10">The sequence shown here is derived from an EMBL/GenBank/DDBJ whole genome shotgun (WGS) entry which is preliminary data.</text>
</comment>
<feature type="region of interest" description="Disordered" evidence="7">
    <location>
        <begin position="32"/>
        <end position="60"/>
    </location>
</feature>
<dbReference type="RefSeq" id="WP_121587653.1">
    <property type="nucleotide sequence ID" value="NZ_DBFNFR010000033.1"/>
</dbReference>
<dbReference type="CDD" id="cd19964">
    <property type="entry name" value="PBP1_BMP-like"/>
    <property type="match status" value="1"/>
</dbReference>
<evidence type="ECO:0000256" key="2">
    <source>
        <dbReference type="ARBA" id="ARBA00008610"/>
    </source>
</evidence>
<organism evidence="10 11">
    <name type="scientific">Anaerotruncus massiliensis</name>
    <name type="common">ex Liu et al. 2021</name>
    <dbReference type="NCBI Taxonomy" id="2321404"/>
    <lineage>
        <taxon>Bacteria</taxon>
        <taxon>Bacillati</taxon>
        <taxon>Bacillota</taxon>
        <taxon>Clostridia</taxon>
        <taxon>Eubacteriales</taxon>
        <taxon>Oscillospiraceae</taxon>
        <taxon>Anaerotruncus</taxon>
    </lineage>
</organism>
<dbReference type="PANTHER" id="PTHR34296:SF2">
    <property type="entry name" value="ABC TRANSPORTER GUANOSINE-BINDING PROTEIN NUPN"/>
    <property type="match status" value="1"/>
</dbReference>
<evidence type="ECO:0000256" key="8">
    <source>
        <dbReference type="SAM" id="SignalP"/>
    </source>
</evidence>
<keyword evidence="6" id="KW-0449">Lipoprotein</keyword>
<sequence>MKRSISLLLCLALLAGVFAGCATAPAPSQASQAPASEAAPAPSEDAAPAEEPAAQAEASVPTGDKPIALLIPSPVGDPFIALCVKGLEKLSAETGAELKIIETLDKAEYEDQVRAMAELGANPVYCMWGDLSELAVKVAPEYPDTKFILADVYMKTNEPNVSSISVDPYASSFIAGYLAANTTEAKKVGFIAHADRPVSRRYRDGFIAGVHHVDENIPVEVAYVGNDQDPVKGQEVAKLMIQNNGVDLIFQSASRSGLGVIAGCADQGIKCIGSDDYQGDVDPCVFWSALKPFDEALYVEGKSVFDGTYESGDKAYGLAQGLPMYDQRDFDKLPKELQDGVLEIVEGIKNGTIQVTEDENVVK</sequence>
<proteinExistence type="inferred from homology"/>
<dbReference type="Proteomes" id="UP000276301">
    <property type="component" value="Unassembled WGS sequence"/>
</dbReference>
<dbReference type="PANTHER" id="PTHR34296">
    <property type="entry name" value="TRANSCRIPTIONAL ACTIVATOR PROTEIN MED"/>
    <property type="match status" value="1"/>
</dbReference>
<dbReference type="PROSITE" id="PS51257">
    <property type="entry name" value="PROKAR_LIPOPROTEIN"/>
    <property type="match status" value="1"/>
</dbReference>
<evidence type="ECO:0000256" key="4">
    <source>
        <dbReference type="ARBA" id="ARBA00022729"/>
    </source>
</evidence>
<evidence type="ECO:0000256" key="3">
    <source>
        <dbReference type="ARBA" id="ARBA00022475"/>
    </source>
</evidence>
<evidence type="ECO:0000256" key="6">
    <source>
        <dbReference type="ARBA" id="ARBA00023288"/>
    </source>
</evidence>
<dbReference type="Pfam" id="PF02608">
    <property type="entry name" value="Bmp"/>
    <property type="match status" value="1"/>
</dbReference>
<dbReference type="InterPro" id="IPR050957">
    <property type="entry name" value="BMP_lipoprotein"/>
</dbReference>
<feature type="chain" id="PRO_5039213237" evidence="8">
    <location>
        <begin position="20"/>
        <end position="363"/>
    </location>
</feature>
<evidence type="ECO:0000259" key="9">
    <source>
        <dbReference type="Pfam" id="PF02608"/>
    </source>
</evidence>
<dbReference type="InterPro" id="IPR003760">
    <property type="entry name" value="PnrA-like"/>
</dbReference>
<comment type="subcellular location">
    <subcellularLocation>
        <location evidence="1">Cell membrane</location>
        <topology evidence="1">Lipid-anchor</topology>
    </subcellularLocation>
</comment>
<dbReference type="Gene3D" id="3.40.50.2300">
    <property type="match status" value="2"/>
</dbReference>
<accession>A0A498CL16</accession>
<evidence type="ECO:0000256" key="5">
    <source>
        <dbReference type="ARBA" id="ARBA00023136"/>
    </source>
</evidence>
<evidence type="ECO:0000256" key="7">
    <source>
        <dbReference type="SAM" id="MobiDB-lite"/>
    </source>
</evidence>
<dbReference type="GO" id="GO:0005886">
    <property type="term" value="C:plasma membrane"/>
    <property type="evidence" value="ECO:0007669"/>
    <property type="project" value="UniProtKB-SubCell"/>
</dbReference>
<evidence type="ECO:0000256" key="1">
    <source>
        <dbReference type="ARBA" id="ARBA00004193"/>
    </source>
</evidence>
<keyword evidence="4 8" id="KW-0732">Signal</keyword>
<comment type="similarity">
    <text evidence="2">Belongs to the BMP lipoprotein family.</text>
</comment>